<dbReference type="Pfam" id="PF03724">
    <property type="entry name" value="META"/>
    <property type="match status" value="1"/>
</dbReference>
<dbReference type="RefSeq" id="WP_083989166.1">
    <property type="nucleotide sequence ID" value="NZ_CP016545.1"/>
</dbReference>
<evidence type="ECO:0000313" key="3">
    <source>
        <dbReference type="EMBL" id="ANU06852.1"/>
    </source>
</evidence>
<evidence type="ECO:0000256" key="1">
    <source>
        <dbReference type="SAM" id="SignalP"/>
    </source>
</evidence>
<sequence length="389" mass="40732">MRGACLAISVLALAACNAGAGPVADAGTSSESLGDMAATTVPMGEAALAQIDPLGGTWIVRSVGMRDFPGDWGRVNFSGGGFFTHEAGCGGGHPAFYQARADGTLEVRRREAVRIGKCEGDWAPDFERRLAAFFDKAATWSRDGDVLRLTDSDGQVAVLERPADPVPALAGRWQIVTIGGQVWTGSVTPTVQFQPGWMSGSAGCNTGGAQWSAPAPGRIAVGSFAATQMGCSQELLESDSRLFGALAGVTGYEAGAEGRMVLTGRQEIVLERPPAPSARLKGRYRGCGNTIIGLYGGELTMDFASDTATDQAGCRASYSVDGTALSLDFDDSPACSTPRIDRWDEGRDYAGREVSTLALLRPDALAFDETGQLVMRAADGRTLTLCRAD</sequence>
<dbReference type="STRING" id="645517.A6F65_00529"/>
<name>A0A1C7D672_9SPHN</name>
<organism evidence="3 4">
    <name type="scientific">Paraurantiacibacter namhicola</name>
    <dbReference type="NCBI Taxonomy" id="645517"/>
    <lineage>
        <taxon>Bacteria</taxon>
        <taxon>Pseudomonadati</taxon>
        <taxon>Pseudomonadota</taxon>
        <taxon>Alphaproteobacteria</taxon>
        <taxon>Sphingomonadales</taxon>
        <taxon>Erythrobacteraceae</taxon>
        <taxon>Paraurantiacibacter</taxon>
    </lineage>
</organism>
<proteinExistence type="predicted"/>
<keyword evidence="4" id="KW-1185">Reference proteome</keyword>
<keyword evidence="1" id="KW-0732">Signal</keyword>
<dbReference type="EMBL" id="CP016545">
    <property type="protein sequence ID" value="ANU06852.1"/>
    <property type="molecule type" value="Genomic_DNA"/>
</dbReference>
<dbReference type="AlphaFoldDB" id="A0A1C7D672"/>
<dbReference type="PROSITE" id="PS51257">
    <property type="entry name" value="PROKAR_LIPOPROTEIN"/>
    <property type="match status" value="1"/>
</dbReference>
<dbReference type="Gene3D" id="2.40.128.270">
    <property type="match status" value="1"/>
</dbReference>
<dbReference type="PANTHER" id="PTHR35535">
    <property type="entry name" value="HEAT SHOCK PROTEIN HSLJ"/>
    <property type="match status" value="1"/>
</dbReference>
<evidence type="ECO:0000313" key="4">
    <source>
        <dbReference type="Proteomes" id="UP000092698"/>
    </source>
</evidence>
<feature type="chain" id="PRO_5008884321" evidence="1">
    <location>
        <begin position="21"/>
        <end position="389"/>
    </location>
</feature>
<dbReference type="OrthoDB" id="7428190at2"/>
<feature type="signal peptide" evidence="1">
    <location>
        <begin position="1"/>
        <end position="20"/>
    </location>
</feature>
<dbReference type="KEGG" id="anh:A6F65_00529"/>
<reference evidence="3 4" key="1">
    <citation type="submission" date="2016-07" db="EMBL/GenBank/DDBJ databases">
        <title>Complete genome sequence of Altererythrobacter namhicola JCM 16345T, containing esterase-encoding genes.</title>
        <authorList>
            <person name="Cheng H."/>
            <person name="Wu Y.-H."/>
            <person name="Jian S.-L."/>
            <person name="Huo Y.-Y."/>
            <person name="Wang C.-S."/>
            <person name="Xu X.-W."/>
        </authorList>
    </citation>
    <scope>NUCLEOTIDE SEQUENCE [LARGE SCALE GENOMIC DNA]</scope>
    <source>
        <strain evidence="3 4">JCM 16345</strain>
    </source>
</reference>
<dbReference type="InterPro" id="IPR053147">
    <property type="entry name" value="Hsp_HslJ-like"/>
</dbReference>
<dbReference type="Proteomes" id="UP000092698">
    <property type="component" value="Chromosome"/>
</dbReference>
<dbReference type="PANTHER" id="PTHR35535:SF1">
    <property type="entry name" value="HEAT SHOCK PROTEIN HSLJ"/>
    <property type="match status" value="1"/>
</dbReference>
<protein>
    <submittedName>
        <fullName evidence="3">META domain protein</fullName>
    </submittedName>
</protein>
<evidence type="ECO:0000259" key="2">
    <source>
        <dbReference type="Pfam" id="PF03724"/>
    </source>
</evidence>
<dbReference type="InterPro" id="IPR005184">
    <property type="entry name" value="DUF306_Meta_HslJ"/>
</dbReference>
<dbReference type="InterPro" id="IPR038670">
    <property type="entry name" value="HslJ-like_sf"/>
</dbReference>
<feature type="domain" description="DUF306" evidence="2">
    <location>
        <begin position="170"/>
        <end position="267"/>
    </location>
</feature>
<gene>
    <name evidence="3" type="ORF">A6F65_00529</name>
</gene>
<accession>A0A1C7D672</accession>